<dbReference type="Pfam" id="PF03190">
    <property type="entry name" value="Thioredox_DsbH"/>
    <property type="match status" value="1"/>
</dbReference>
<dbReference type="SUPFAM" id="SSF52833">
    <property type="entry name" value="Thioredoxin-like"/>
    <property type="match status" value="1"/>
</dbReference>
<feature type="signal peptide" evidence="1">
    <location>
        <begin position="1"/>
        <end position="19"/>
    </location>
</feature>
<dbReference type="Gene3D" id="3.40.30.10">
    <property type="entry name" value="Glutaredoxin"/>
    <property type="match status" value="1"/>
</dbReference>
<keyword evidence="1" id="KW-0732">Signal</keyword>
<dbReference type="PROSITE" id="PS51257">
    <property type="entry name" value="PROKAR_LIPOPROTEIN"/>
    <property type="match status" value="1"/>
</dbReference>
<dbReference type="InterPro" id="IPR008928">
    <property type="entry name" value="6-hairpin_glycosidase_sf"/>
</dbReference>
<dbReference type="Gene3D" id="1.50.10.10">
    <property type="match status" value="2"/>
</dbReference>
<feature type="domain" description="Non-reducing end beta-L-arabinofuranosidase-like GH127 catalytic" evidence="3">
    <location>
        <begin position="445"/>
        <end position="543"/>
    </location>
</feature>
<dbReference type="Pfam" id="PF07944">
    <property type="entry name" value="Beta-AFase-like_GH127_cat"/>
    <property type="match status" value="1"/>
</dbReference>
<dbReference type="GO" id="GO:0005975">
    <property type="term" value="P:carbohydrate metabolic process"/>
    <property type="evidence" value="ECO:0007669"/>
    <property type="project" value="InterPro"/>
</dbReference>
<protein>
    <submittedName>
        <fullName evidence="4">Thioredoxin domain-containing protein</fullName>
    </submittedName>
</protein>
<gene>
    <name evidence="4" type="ORF">FHK87_12145</name>
</gene>
<dbReference type="InterPro" id="IPR012878">
    <property type="entry name" value="Beta-AFase-like_GH127_cat"/>
</dbReference>
<dbReference type="InterPro" id="IPR004879">
    <property type="entry name" value="Ssp411-like_TRX"/>
</dbReference>
<dbReference type="OrthoDB" id="9762614at2"/>
<dbReference type="AlphaFoldDB" id="A0A504JHT7"/>
<dbReference type="RefSeq" id="WP_140593216.1">
    <property type="nucleotide sequence ID" value="NZ_VFWZ01000003.1"/>
</dbReference>
<dbReference type="Proteomes" id="UP000315540">
    <property type="component" value="Unassembled WGS sequence"/>
</dbReference>
<comment type="caution">
    <text evidence="4">The sequence shown here is derived from an EMBL/GenBank/DDBJ whole genome shotgun (WGS) entry which is preliminary data.</text>
</comment>
<dbReference type="SUPFAM" id="SSF48208">
    <property type="entry name" value="Six-hairpin glycosidases"/>
    <property type="match status" value="1"/>
</dbReference>
<dbReference type="PANTHER" id="PTHR42899">
    <property type="entry name" value="SPERMATOGENESIS-ASSOCIATED PROTEIN 20"/>
    <property type="match status" value="1"/>
</dbReference>
<evidence type="ECO:0000313" key="5">
    <source>
        <dbReference type="Proteomes" id="UP000315540"/>
    </source>
</evidence>
<dbReference type="PANTHER" id="PTHR42899:SF1">
    <property type="entry name" value="SPERMATOGENESIS-ASSOCIATED PROTEIN 20"/>
    <property type="match status" value="1"/>
</dbReference>
<evidence type="ECO:0000256" key="1">
    <source>
        <dbReference type="SAM" id="SignalP"/>
    </source>
</evidence>
<dbReference type="PIRSF" id="PIRSF006402">
    <property type="entry name" value="UCP006402_thioredoxin"/>
    <property type="match status" value="1"/>
</dbReference>
<accession>A0A504JHT7</accession>
<dbReference type="InterPro" id="IPR012341">
    <property type="entry name" value="6hp_glycosidase-like_sf"/>
</dbReference>
<keyword evidence="5" id="KW-1185">Reference proteome</keyword>
<proteinExistence type="predicted"/>
<dbReference type="EMBL" id="VFWZ01000003">
    <property type="protein sequence ID" value="TPN86021.1"/>
    <property type="molecule type" value="Genomic_DNA"/>
</dbReference>
<evidence type="ECO:0000259" key="3">
    <source>
        <dbReference type="Pfam" id="PF07944"/>
    </source>
</evidence>
<feature type="domain" description="Spermatogenesis-associated protein 20-like TRX" evidence="2">
    <location>
        <begin position="30"/>
        <end position="184"/>
    </location>
</feature>
<evidence type="ECO:0000313" key="4">
    <source>
        <dbReference type="EMBL" id="TPN86021.1"/>
    </source>
</evidence>
<dbReference type="InterPro" id="IPR036249">
    <property type="entry name" value="Thioredoxin-like_sf"/>
</dbReference>
<sequence length="701" mass="81537">MKYWLIILIITLISCNSQNTPPMEQQHTYTNDLVHETSPYLLQHAHNPVDWKPWGQSALEQAKKENKLIIISIGYAACHWCHVMEHESFEDPKVAEVMNKNYINIKVDREERPDVDQVYMNAVQLMTGSGGWPLNVIALPDGRPVWGGTYFPKENWMDALDQIAGMYSKQPEKILEYAQKLEQGIKSIDIVEPNKDEIKFDKEFLASAVKEWSKNFDHQKGGTKRVPKFMMPNNYQFLLRYAYQTGDKELLTFVKNTLTKISFGGVYDHVGGGFSRYSTDAKWHVPHFEKMLYDNAQLVSLYANAYQVTQDDWYKDVVYETLAFVERELTNTEGAFYSSLDADSTTPEGELEEGAYYVWKKEELKALLNNDYDLFSKYYNINSYGLWEKENFVLIRNSNQEEFCSQNKITNDVLNQKISDWKKILFQEREKRARPRLDDKTLTSWNALMIKGYLDAYSVFGEEKFINAAIKNADFIIKNQLKDNQSLFHNYKNGKSTINGYLEDYAMVIEAFIVLYENTFDHKWLDISKQLTDYTLEHFYDAEKNIFYFTSDEDPALITRTIESSDNVIPASNSVMAKNLFLLSHYYDANTYKEISKKMLHNIKPQIGPYASGHSNWLDLMLNYSFNFYELVIVGEEAKAKLQELNKIYIPNKLIAGSEIELDKPLLKNRYTEGKTLIYTCVNNSCQYPVEEINKVISIID</sequence>
<organism evidence="4 5">
    <name type="scientific">Aquimarina algicola</name>
    <dbReference type="NCBI Taxonomy" id="2589995"/>
    <lineage>
        <taxon>Bacteria</taxon>
        <taxon>Pseudomonadati</taxon>
        <taxon>Bacteroidota</taxon>
        <taxon>Flavobacteriia</taxon>
        <taxon>Flavobacteriales</taxon>
        <taxon>Flavobacteriaceae</taxon>
        <taxon>Aquimarina</taxon>
    </lineage>
</organism>
<dbReference type="InterPro" id="IPR024705">
    <property type="entry name" value="Ssp411"/>
</dbReference>
<feature type="chain" id="PRO_5021314820" evidence="1">
    <location>
        <begin position="20"/>
        <end position="701"/>
    </location>
</feature>
<name>A0A504JHT7_9FLAO</name>
<evidence type="ECO:0000259" key="2">
    <source>
        <dbReference type="Pfam" id="PF03190"/>
    </source>
</evidence>
<reference evidence="4 5" key="1">
    <citation type="submission" date="2019-06" db="EMBL/GenBank/DDBJ databases">
        <authorList>
            <person name="Meng X."/>
        </authorList>
    </citation>
    <scope>NUCLEOTIDE SEQUENCE [LARGE SCALE GENOMIC DNA]</scope>
    <source>
        <strain evidence="4 5">M625</strain>
    </source>
</reference>
<dbReference type="CDD" id="cd02955">
    <property type="entry name" value="SSP411"/>
    <property type="match status" value="1"/>
</dbReference>